<evidence type="ECO:0000259" key="10">
    <source>
        <dbReference type="Pfam" id="PF01050"/>
    </source>
</evidence>
<dbReference type="HOGENOM" id="CLU_035527_1_0_5"/>
<dbReference type="EC" id="2.7.7.13" evidence="2"/>
<dbReference type="GO" id="GO:0005525">
    <property type="term" value="F:GTP binding"/>
    <property type="evidence" value="ECO:0007669"/>
    <property type="project" value="UniProtKB-KW"/>
</dbReference>
<dbReference type="GO" id="GO:0009298">
    <property type="term" value="P:GDP-mannose biosynthetic process"/>
    <property type="evidence" value="ECO:0007669"/>
    <property type="project" value="TreeGrafter"/>
</dbReference>
<dbReference type="InterPro" id="IPR014710">
    <property type="entry name" value="RmlC-like_jellyroll"/>
</dbReference>
<reference evidence="13" key="1">
    <citation type="journal article" date="2011" name="J. Bacteriol.">
        <title>Genome sequences of eight morphologically diverse alphaproteobacteria.</title>
        <authorList>
            <consortium name="US DOE Joint Genome Institute"/>
            <person name="Brown P.J."/>
            <person name="Kysela D.T."/>
            <person name="Buechlein A."/>
            <person name="Hemmerich C."/>
            <person name="Brun Y.V."/>
        </authorList>
    </citation>
    <scope>NUCLEOTIDE SEQUENCE [LARGE SCALE GENOMIC DNA]</scope>
    <source>
        <strain evidence="13">ATCC 17100 / ATH 3.1.1 / DSM 162 / LMG 4299</strain>
    </source>
</reference>
<evidence type="ECO:0000259" key="11">
    <source>
        <dbReference type="Pfam" id="PF22640"/>
    </source>
</evidence>
<evidence type="ECO:0000256" key="4">
    <source>
        <dbReference type="ARBA" id="ARBA00022695"/>
    </source>
</evidence>
<organism evidence="12 13">
    <name type="scientific">Rhodomicrobium vannielii (strain ATCC 17100 / DSM 162 / LMG 4299 / NCIMB 10020 / ATH 3.1.1)</name>
    <dbReference type="NCBI Taxonomy" id="648757"/>
    <lineage>
        <taxon>Bacteria</taxon>
        <taxon>Pseudomonadati</taxon>
        <taxon>Pseudomonadota</taxon>
        <taxon>Alphaproteobacteria</taxon>
        <taxon>Hyphomicrobiales</taxon>
        <taxon>Hyphomicrobiaceae</taxon>
        <taxon>Rhodomicrobium</taxon>
    </lineage>
</organism>
<keyword evidence="5" id="KW-0547">Nucleotide-binding</keyword>
<dbReference type="FunFam" id="2.60.120.10:FF:000032">
    <property type="entry name" value="Mannose-1-phosphate guanylyltransferase/mannose-6-phosphate isomerase"/>
    <property type="match status" value="1"/>
</dbReference>
<dbReference type="SUPFAM" id="SSF53448">
    <property type="entry name" value="Nucleotide-diphospho-sugar transferases"/>
    <property type="match status" value="1"/>
</dbReference>
<evidence type="ECO:0000256" key="7">
    <source>
        <dbReference type="ARBA" id="ARBA00047343"/>
    </source>
</evidence>
<dbReference type="GO" id="GO:0000271">
    <property type="term" value="P:polysaccharide biosynthetic process"/>
    <property type="evidence" value="ECO:0007669"/>
    <property type="project" value="InterPro"/>
</dbReference>
<evidence type="ECO:0000313" key="13">
    <source>
        <dbReference type="Proteomes" id="UP000001399"/>
    </source>
</evidence>
<dbReference type="Pfam" id="PF01050">
    <property type="entry name" value="MannoseP_isomer"/>
    <property type="match status" value="1"/>
</dbReference>
<dbReference type="eggNOG" id="COG0662">
    <property type="taxonomic scope" value="Bacteria"/>
</dbReference>
<dbReference type="SUPFAM" id="SSF51182">
    <property type="entry name" value="RmlC-like cupins"/>
    <property type="match status" value="1"/>
</dbReference>
<evidence type="ECO:0000313" key="12">
    <source>
        <dbReference type="EMBL" id="ADP71426.1"/>
    </source>
</evidence>
<evidence type="ECO:0000259" key="9">
    <source>
        <dbReference type="Pfam" id="PF00483"/>
    </source>
</evidence>
<evidence type="ECO:0000256" key="5">
    <source>
        <dbReference type="ARBA" id="ARBA00022741"/>
    </source>
</evidence>
<evidence type="ECO:0000256" key="8">
    <source>
        <dbReference type="RuleBase" id="RU004190"/>
    </source>
</evidence>
<dbReference type="GO" id="GO:0004475">
    <property type="term" value="F:mannose-1-phosphate guanylyltransferase (GTP) activity"/>
    <property type="evidence" value="ECO:0007669"/>
    <property type="project" value="UniProtKB-EC"/>
</dbReference>
<dbReference type="InterPro" id="IPR029044">
    <property type="entry name" value="Nucleotide-diphossugar_trans"/>
</dbReference>
<dbReference type="KEGG" id="rva:Rvan_2201"/>
<comment type="similarity">
    <text evidence="1 8">Belongs to the mannose-6-phosphate isomerase type 2 family.</text>
</comment>
<keyword evidence="13" id="KW-1185">Reference proteome</keyword>
<gene>
    <name evidence="12" type="ordered locus">Rvan_2201</name>
</gene>
<evidence type="ECO:0000256" key="3">
    <source>
        <dbReference type="ARBA" id="ARBA00022679"/>
    </source>
</evidence>
<name>E3I365_RHOVT</name>
<dbReference type="eggNOG" id="COG0836">
    <property type="taxonomic scope" value="Bacteria"/>
</dbReference>
<dbReference type="InterPro" id="IPR054566">
    <property type="entry name" value="ManC/GMP-like_b-helix"/>
</dbReference>
<feature type="domain" description="MannoseP isomerase/GMP-like beta-helix" evidence="11">
    <location>
        <begin position="304"/>
        <end position="353"/>
    </location>
</feature>
<feature type="domain" description="Nucleotidyl transferase" evidence="9">
    <location>
        <begin position="8"/>
        <end position="293"/>
    </location>
</feature>
<dbReference type="EMBL" id="CP002292">
    <property type="protein sequence ID" value="ADP71426.1"/>
    <property type="molecule type" value="Genomic_DNA"/>
</dbReference>
<dbReference type="InterPro" id="IPR001538">
    <property type="entry name" value="Man6P_isomerase-2_C"/>
</dbReference>
<keyword evidence="4 12" id="KW-0548">Nucleotidyltransferase</keyword>
<keyword evidence="12" id="KW-0413">Isomerase</keyword>
<dbReference type="Gene3D" id="3.90.550.10">
    <property type="entry name" value="Spore Coat Polysaccharide Biosynthesis Protein SpsA, Chain A"/>
    <property type="match status" value="1"/>
</dbReference>
<dbReference type="Pfam" id="PF22640">
    <property type="entry name" value="ManC_GMP_beta-helix"/>
    <property type="match status" value="1"/>
</dbReference>
<dbReference type="Pfam" id="PF00483">
    <property type="entry name" value="NTP_transferase"/>
    <property type="match status" value="1"/>
</dbReference>
<dbReference type="Gene3D" id="2.60.120.10">
    <property type="entry name" value="Jelly Rolls"/>
    <property type="match status" value="1"/>
</dbReference>
<comment type="catalytic activity">
    <reaction evidence="7">
        <text>alpha-D-mannose 1-phosphate + GTP + H(+) = GDP-alpha-D-mannose + diphosphate</text>
        <dbReference type="Rhea" id="RHEA:15229"/>
        <dbReference type="ChEBI" id="CHEBI:15378"/>
        <dbReference type="ChEBI" id="CHEBI:33019"/>
        <dbReference type="ChEBI" id="CHEBI:37565"/>
        <dbReference type="ChEBI" id="CHEBI:57527"/>
        <dbReference type="ChEBI" id="CHEBI:58409"/>
        <dbReference type="EC" id="2.7.7.13"/>
    </reaction>
</comment>
<dbReference type="NCBIfam" id="TIGR01479">
    <property type="entry name" value="GMP_PMI"/>
    <property type="match status" value="1"/>
</dbReference>
<accession>E3I365</accession>
<dbReference type="InterPro" id="IPR006375">
    <property type="entry name" value="Man1P_GuaTrfase/Man6P_Isoase"/>
</dbReference>
<dbReference type="InterPro" id="IPR051161">
    <property type="entry name" value="Mannose-6P_isomerase_type2"/>
</dbReference>
<keyword evidence="3 12" id="KW-0808">Transferase</keyword>
<dbReference type="STRING" id="648757.Rvan_2201"/>
<keyword evidence="6" id="KW-0342">GTP-binding</keyword>
<dbReference type="PANTHER" id="PTHR46390">
    <property type="entry name" value="MANNOSE-1-PHOSPHATE GUANYLYLTRANSFERASE"/>
    <property type="match status" value="1"/>
</dbReference>
<dbReference type="InterPro" id="IPR011051">
    <property type="entry name" value="RmlC_Cupin_sf"/>
</dbReference>
<sequence>MGLWMIIPVILAGGSGSRLWPLSRSKHPKQFHALVSAEPLLVDAARRVPASGAFMPPFVITNEENRFGVVAAFRTAKLACQGIVLEPEGRSTAPAAAVAAHLALERGGPDALILVMPSDHHIENPRAFLAAVEAGRGAAQNGRLVTFGIKPTKPETGYGYVKTAGPADQAGAVLKVDRFVEKPDRATAERFCAEDLYFWNSGIFLFGARAYLDELARFEPAMVAATLDAVQNATADPMNFIRLADSFRECPADSIDYAVMEKTEKAALVPLDAGWSDVGTWDALYDAAEKDERENATRGDVLLRDASRCYVRAESGLVAVSGVEDIVVISTKDATLVARRTESGTVKEVVQQLAATRRNEAEQHTTVHRPWGNYETLHHSDRYQVKQITVEPGAALSLQRHHHRSEHWIVVKGTARVTIDGETKLLSENQSIYVPLGSTHRLENPGLIPLTLIEVQSGPYLGEDDIVRLEDVYARV</sequence>
<protein>
    <recommendedName>
        <fullName evidence="2">mannose-1-phosphate guanylyltransferase</fullName>
        <ecNumber evidence="2">2.7.7.13</ecNumber>
    </recommendedName>
</protein>
<evidence type="ECO:0000256" key="1">
    <source>
        <dbReference type="ARBA" id="ARBA00006115"/>
    </source>
</evidence>
<evidence type="ECO:0000256" key="2">
    <source>
        <dbReference type="ARBA" id="ARBA00012387"/>
    </source>
</evidence>
<dbReference type="InterPro" id="IPR005835">
    <property type="entry name" value="NTP_transferase_dom"/>
</dbReference>
<dbReference type="AlphaFoldDB" id="E3I365"/>
<dbReference type="GO" id="GO:0016853">
    <property type="term" value="F:isomerase activity"/>
    <property type="evidence" value="ECO:0007669"/>
    <property type="project" value="UniProtKB-KW"/>
</dbReference>
<dbReference type="InterPro" id="IPR049577">
    <property type="entry name" value="GMPP_N"/>
</dbReference>
<evidence type="ECO:0000256" key="6">
    <source>
        <dbReference type="ARBA" id="ARBA00023134"/>
    </source>
</evidence>
<dbReference type="Proteomes" id="UP000001399">
    <property type="component" value="Chromosome"/>
</dbReference>
<proteinExistence type="inferred from homology"/>
<dbReference type="CDD" id="cd02213">
    <property type="entry name" value="cupin_PMI_typeII_C"/>
    <property type="match status" value="1"/>
</dbReference>
<dbReference type="PANTHER" id="PTHR46390:SF1">
    <property type="entry name" value="MANNOSE-1-PHOSPHATE GUANYLYLTRANSFERASE"/>
    <property type="match status" value="1"/>
</dbReference>
<feature type="domain" description="Mannose-6-phosphate isomerase type II C-terminal" evidence="10">
    <location>
        <begin position="358"/>
        <end position="471"/>
    </location>
</feature>
<dbReference type="CDD" id="cd02509">
    <property type="entry name" value="GDP-M1P_Guanylyltransferase"/>
    <property type="match status" value="1"/>
</dbReference>
<dbReference type="FunFam" id="3.90.550.10:FF:000046">
    <property type="entry name" value="Mannose-1-phosphate guanylyltransferase (GDP)"/>
    <property type="match status" value="1"/>
</dbReference>